<sequence>MIDFTMLPRRLSMPDDGDAAAIPHKISNKTPLIDSVERYQDPSLLDSYCNYIEVKFHSHQPFGGIIDYLAMKNGGNPIKAGIISVHGNSFTKNYERVYQNIVDRSWSGYWCSSNEQNSYLCFDFLSHKVHLTHYTIKTYNGQRNWRHLKSWALEGSNDDDWKEIHRVKKSGLLNGPSKISTFPVKNAGSYKSIRIRITGHNYFGDNHLFLSGIEFFGQYY</sequence>
<dbReference type="GeneID" id="94843064"/>
<evidence type="ECO:0000313" key="2">
    <source>
        <dbReference type="Proteomes" id="UP000179807"/>
    </source>
</evidence>
<dbReference type="AlphaFoldDB" id="A0A1J4JUN6"/>
<dbReference type="Proteomes" id="UP000179807">
    <property type="component" value="Unassembled WGS sequence"/>
</dbReference>
<dbReference type="SUPFAM" id="SSF49785">
    <property type="entry name" value="Galactose-binding domain-like"/>
    <property type="match status" value="1"/>
</dbReference>
<dbReference type="VEuPathDB" id="TrichDB:TRFO_32181"/>
<comment type="caution">
    <text evidence="1">The sequence shown here is derived from an EMBL/GenBank/DDBJ whole genome shotgun (WGS) entry which is preliminary data.</text>
</comment>
<keyword evidence="2" id="KW-1185">Reference proteome</keyword>
<organism evidence="1 2">
    <name type="scientific">Tritrichomonas foetus</name>
    <dbReference type="NCBI Taxonomy" id="1144522"/>
    <lineage>
        <taxon>Eukaryota</taxon>
        <taxon>Metamonada</taxon>
        <taxon>Parabasalia</taxon>
        <taxon>Tritrichomonadida</taxon>
        <taxon>Tritrichomonadidae</taxon>
        <taxon>Tritrichomonas</taxon>
    </lineage>
</organism>
<name>A0A1J4JUN6_9EUKA</name>
<gene>
    <name evidence="1" type="ORF">TRFO_32181</name>
</gene>
<dbReference type="EMBL" id="MLAK01000929">
    <property type="protein sequence ID" value="OHT00965.1"/>
    <property type="molecule type" value="Genomic_DNA"/>
</dbReference>
<reference evidence="1" key="1">
    <citation type="submission" date="2016-10" db="EMBL/GenBank/DDBJ databases">
        <authorList>
            <person name="Benchimol M."/>
            <person name="Almeida L.G."/>
            <person name="Vasconcelos A.T."/>
            <person name="Perreira-Neves A."/>
            <person name="Rosa I.A."/>
            <person name="Tasca T."/>
            <person name="Bogo M.R."/>
            <person name="de Souza W."/>
        </authorList>
    </citation>
    <scope>NUCLEOTIDE SEQUENCE [LARGE SCALE GENOMIC DNA]</scope>
    <source>
        <strain evidence="1">K</strain>
    </source>
</reference>
<evidence type="ECO:0000313" key="1">
    <source>
        <dbReference type="EMBL" id="OHT00965.1"/>
    </source>
</evidence>
<protein>
    <submittedName>
        <fullName evidence="1">F5/8 type C domain containing protein</fullName>
    </submittedName>
</protein>
<proteinExistence type="predicted"/>
<dbReference type="OrthoDB" id="10645655at2759"/>
<dbReference type="Gene3D" id="2.60.120.260">
    <property type="entry name" value="Galactose-binding domain-like"/>
    <property type="match status" value="1"/>
</dbReference>
<dbReference type="InterPro" id="IPR008979">
    <property type="entry name" value="Galactose-bd-like_sf"/>
</dbReference>
<dbReference type="RefSeq" id="XP_068354101.1">
    <property type="nucleotide sequence ID" value="XM_068508360.1"/>
</dbReference>
<accession>A0A1J4JUN6</accession>